<dbReference type="GO" id="GO:0006508">
    <property type="term" value="P:proteolysis"/>
    <property type="evidence" value="ECO:0007669"/>
    <property type="project" value="UniProtKB-KW"/>
</dbReference>
<dbReference type="InterPro" id="IPR005322">
    <property type="entry name" value="Peptidase_C69"/>
</dbReference>
<dbReference type="AlphaFoldDB" id="M5B155"/>
<dbReference type="KEGG" id="lbk:LVISKB_1686"/>
<gene>
    <name evidence="7" type="ORF">LVISKB_1686</name>
</gene>
<keyword evidence="3 6" id="KW-0645">Protease</keyword>
<dbReference type="Pfam" id="PF03577">
    <property type="entry name" value="Peptidase_C69"/>
    <property type="match status" value="1"/>
</dbReference>
<dbReference type="GO" id="GO:0016805">
    <property type="term" value="F:dipeptidase activity"/>
    <property type="evidence" value="ECO:0007669"/>
    <property type="project" value="UniProtKB-KW"/>
</dbReference>
<keyword evidence="5 6" id="KW-0224">Dipeptidase</keyword>
<dbReference type="Gene3D" id="3.60.60.10">
    <property type="entry name" value="Penicillin V Acylase, Chain A"/>
    <property type="match status" value="1"/>
</dbReference>
<dbReference type="PATRIC" id="fig|1001583.3.peg.1669"/>
<evidence type="ECO:0000256" key="4">
    <source>
        <dbReference type="ARBA" id="ARBA00022801"/>
    </source>
</evidence>
<dbReference type="PANTHER" id="PTHR12994">
    <property type="entry name" value="SECERNIN"/>
    <property type="match status" value="1"/>
</dbReference>
<dbReference type="NCBIfam" id="NF033678">
    <property type="entry name" value="C69_fam_dipept"/>
    <property type="match status" value="1"/>
</dbReference>
<dbReference type="Proteomes" id="UP000012042">
    <property type="component" value="Chromosome"/>
</dbReference>
<protein>
    <recommendedName>
        <fullName evidence="6">Dipeptidase</fullName>
        <ecNumber evidence="6">3.4.-.-</ecNumber>
    </recommendedName>
</protein>
<dbReference type="MEROPS" id="C69.001"/>
<reference evidence="7 8" key="1">
    <citation type="journal article" date="2013" name="PLoS ONE">
        <title>Genomic Analysis by Deep Sequencing of the Probiotic Lactobacillus brevis KB290 Harboring Nine Plasmids Reveals Genomic Stability.</title>
        <authorList>
            <person name="Fukao M."/>
            <person name="Oshima K."/>
            <person name="Morita H."/>
            <person name="Toh H."/>
            <person name="Suda W."/>
            <person name="Kim S.W."/>
            <person name="Suzuki S."/>
            <person name="Yakabe T."/>
            <person name="Hattori M."/>
            <person name="Yajima N."/>
        </authorList>
    </citation>
    <scope>NUCLEOTIDE SEQUENCE [LARGE SCALE GENOMIC DNA]</scope>
    <source>
        <strain evidence="7 8">KB290</strain>
    </source>
</reference>
<evidence type="ECO:0000256" key="1">
    <source>
        <dbReference type="ARBA" id="ARBA00001670"/>
    </source>
</evidence>
<comment type="similarity">
    <text evidence="2 6">Belongs to the peptidase C69 family.</text>
</comment>
<dbReference type="InterPro" id="IPR047804">
    <property type="entry name" value="C69_dipept_A-like"/>
</dbReference>
<dbReference type="GO" id="GO:0070004">
    <property type="term" value="F:cysteine-type exopeptidase activity"/>
    <property type="evidence" value="ECO:0007669"/>
    <property type="project" value="InterPro"/>
</dbReference>
<proteinExistence type="inferred from homology"/>
<evidence type="ECO:0000313" key="8">
    <source>
        <dbReference type="Proteomes" id="UP000012042"/>
    </source>
</evidence>
<keyword evidence="4 6" id="KW-0378">Hydrolase</keyword>
<organism evidence="7 8">
    <name type="scientific">Levilactobacillus brevis KB290</name>
    <dbReference type="NCBI Taxonomy" id="1001583"/>
    <lineage>
        <taxon>Bacteria</taxon>
        <taxon>Bacillati</taxon>
        <taxon>Bacillota</taxon>
        <taxon>Bacilli</taxon>
        <taxon>Lactobacillales</taxon>
        <taxon>Lactobacillaceae</taxon>
        <taxon>Levilactobacillus</taxon>
    </lineage>
</organism>
<evidence type="ECO:0000256" key="5">
    <source>
        <dbReference type="ARBA" id="ARBA00022997"/>
    </source>
</evidence>
<dbReference type="EC" id="3.4.-.-" evidence="6"/>
<dbReference type="EMBL" id="AP012167">
    <property type="protein sequence ID" value="BAN07321.1"/>
    <property type="molecule type" value="Genomic_DNA"/>
</dbReference>
<evidence type="ECO:0000256" key="6">
    <source>
        <dbReference type="RuleBase" id="RU364089"/>
    </source>
</evidence>
<evidence type="ECO:0000256" key="2">
    <source>
        <dbReference type="ARBA" id="ARBA00007225"/>
    </source>
</evidence>
<evidence type="ECO:0000256" key="3">
    <source>
        <dbReference type="ARBA" id="ARBA00022670"/>
    </source>
</evidence>
<name>M5B155_LEVBR</name>
<dbReference type="PANTHER" id="PTHR12994:SF17">
    <property type="entry name" value="LD30995P"/>
    <property type="match status" value="1"/>
</dbReference>
<evidence type="ECO:0000313" key="7">
    <source>
        <dbReference type="EMBL" id="BAN07321.1"/>
    </source>
</evidence>
<sequence length="491" mass="54610">MRLIIPSTSLAINAIIRDKRSAAFMTKRIKGSCTTILVGKKASLDGSTIISRNDDGHEALDPEKFVVVNPADQPTDYQAVISGVNIKLPDNPLRYTSIPNSILTNGIWPAAGINSDNVAMSATETITTNSRVLGIDPYVAGGIGEEDLVTLVLPYIHSAREGVERLGQLLAEFGTYEPNGIAFSDNNEIWWLETIGGHHWAAKRIPDDAYVVAPNRMNIDDFDFAADDTMASADLADLIETYHLNPDFDRINLRHIFGSATDKDTVYNNPRAWFGQKYFTPDVDQDPQGQDLPFICHANRKISIEDVKYVLSSHYQNTQYDVYGDGTESDKTKFRPIGINRNHDVHILQIRNDVPASIAGIHWLAFGANTFNTVVPFYANVDDTPAAYKDADGTFNLNHMYWLSCTTALLGDTDFDLYEDFRNTFALEAMGAYRKIQNDTDAAIKNGADVSILKSANEQLSNESFTRQTKLLGDMVTFGSEHMKLRYNLND</sequence>
<accession>M5B155</accession>
<dbReference type="HOGENOM" id="CLU_014823_4_1_9"/>
<comment type="catalytic activity">
    <reaction evidence="1">
        <text>an L-aminoacyl-L-amino acid + H2O = 2 an L-alpha-amino acid</text>
        <dbReference type="Rhea" id="RHEA:48940"/>
        <dbReference type="ChEBI" id="CHEBI:15377"/>
        <dbReference type="ChEBI" id="CHEBI:59869"/>
        <dbReference type="ChEBI" id="CHEBI:77460"/>
        <dbReference type="EC" id="3.4.13.19"/>
    </reaction>
</comment>